<evidence type="ECO:0000256" key="1">
    <source>
        <dbReference type="ARBA" id="ARBA00022729"/>
    </source>
</evidence>
<gene>
    <name evidence="6" type="ORF">KDL01_30500</name>
</gene>
<dbReference type="Pfam" id="PF26580">
    <property type="entry name" value="Mtb12_C"/>
    <property type="match status" value="1"/>
</dbReference>
<evidence type="ECO:0000313" key="7">
    <source>
        <dbReference type="Proteomes" id="UP000675781"/>
    </source>
</evidence>
<dbReference type="InterPro" id="IPR058644">
    <property type="entry name" value="Mtb12-like_C"/>
</dbReference>
<dbReference type="EMBL" id="JAGSOG010000219">
    <property type="protein sequence ID" value="MBR7837650.1"/>
    <property type="molecule type" value="Genomic_DNA"/>
</dbReference>
<dbReference type="RefSeq" id="WP_212532116.1">
    <property type="nucleotide sequence ID" value="NZ_JAGSOG010000219.1"/>
</dbReference>
<organism evidence="6 7">
    <name type="scientific">Actinospica durhamensis</name>
    <dbReference type="NCBI Taxonomy" id="1508375"/>
    <lineage>
        <taxon>Bacteria</taxon>
        <taxon>Bacillati</taxon>
        <taxon>Actinomycetota</taxon>
        <taxon>Actinomycetes</taxon>
        <taxon>Catenulisporales</taxon>
        <taxon>Actinospicaceae</taxon>
        <taxon>Actinospica</taxon>
    </lineage>
</organism>
<evidence type="ECO:0000259" key="5">
    <source>
        <dbReference type="Pfam" id="PF26580"/>
    </source>
</evidence>
<feature type="signal peptide" evidence="4">
    <location>
        <begin position="1"/>
        <end position="25"/>
    </location>
</feature>
<protein>
    <recommendedName>
        <fullName evidence="5">Low molecular weight antigen MTB12-like C-terminal domain-containing protein</fullName>
    </recommendedName>
</protein>
<sequence>MNGTTTTRSARLCAVVVATAALGLAACSSSSPSGSSTTSSPSPQNTATSTAAVTTAWTDFFAKTTPIAQKETLLENGSAMSGAVQAFSTNPMVGQVTASVQSVTFPSPDKADVTYSISLNGHVVENSMAGTAVYQNGKWLVSDTTLCGLLQLAQSTSGSSAAIPGCG</sequence>
<feature type="chain" id="PRO_5038931737" description="Low molecular weight antigen MTB12-like C-terminal domain-containing protein" evidence="4">
    <location>
        <begin position="26"/>
        <end position="167"/>
    </location>
</feature>
<name>A0A941ESL8_9ACTN</name>
<evidence type="ECO:0000256" key="4">
    <source>
        <dbReference type="SAM" id="SignalP"/>
    </source>
</evidence>
<keyword evidence="1 4" id="KW-0732">Signal</keyword>
<evidence type="ECO:0000256" key="3">
    <source>
        <dbReference type="SAM" id="MobiDB-lite"/>
    </source>
</evidence>
<evidence type="ECO:0000256" key="2">
    <source>
        <dbReference type="ARBA" id="ARBA00093774"/>
    </source>
</evidence>
<comment type="similarity">
    <text evidence="2">Belongs to the MTB12 family.</text>
</comment>
<keyword evidence="7" id="KW-1185">Reference proteome</keyword>
<comment type="caution">
    <text evidence="6">The sequence shown here is derived from an EMBL/GenBank/DDBJ whole genome shotgun (WGS) entry which is preliminary data.</text>
</comment>
<evidence type="ECO:0000313" key="6">
    <source>
        <dbReference type="EMBL" id="MBR7837650.1"/>
    </source>
</evidence>
<dbReference type="AlphaFoldDB" id="A0A941ESL8"/>
<dbReference type="Proteomes" id="UP000675781">
    <property type="component" value="Unassembled WGS sequence"/>
</dbReference>
<feature type="domain" description="Low molecular weight antigen MTB12-like C-terminal" evidence="5">
    <location>
        <begin position="47"/>
        <end position="157"/>
    </location>
</feature>
<proteinExistence type="inferred from homology"/>
<feature type="region of interest" description="Disordered" evidence="3">
    <location>
        <begin position="29"/>
        <end position="49"/>
    </location>
</feature>
<accession>A0A941ESL8</accession>
<reference evidence="6" key="1">
    <citation type="submission" date="2021-04" db="EMBL/GenBank/DDBJ databases">
        <title>Genome based classification of Actinospica acidithermotolerans sp. nov., an actinobacterium isolated from an Indonesian hot spring.</title>
        <authorList>
            <person name="Kusuma A.B."/>
            <person name="Putra K.E."/>
            <person name="Nafisah S."/>
            <person name="Loh J."/>
            <person name="Nouioui I."/>
            <person name="Goodfellow M."/>
        </authorList>
    </citation>
    <scope>NUCLEOTIDE SEQUENCE</scope>
    <source>
        <strain evidence="6">CSCA 57</strain>
    </source>
</reference>